<evidence type="ECO:0000313" key="3">
    <source>
        <dbReference type="EMBL" id="MBD3327174.1"/>
    </source>
</evidence>
<name>A0A9D5JZE5_9BACT</name>
<dbReference type="EMBL" id="WJJP01000699">
    <property type="protein sequence ID" value="MBD3327174.1"/>
    <property type="molecule type" value="Genomic_DNA"/>
</dbReference>
<feature type="domain" description="Transglycosylase SLT" evidence="2">
    <location>
        <begin position="211"/>
        <end position="307"/>
    </location>
</feature>
<feature type="transmembrane region" description="Helical" evidence="1">
    <location>
        <begin position="37"/>
        <end position="59"/>
    </location>
</feature>
<dbReference type="Pfam" id="PF01464">
    <property type="entry name" value="SLT"/>
    <property type="match status" value="1"/>
</dbReference>
<dbReference type="InterPro" id="IPR023346">
    <property type="entry name" value="Lysozyme-like_dom_sf"/>
</dbReference>
<accession>A0A9D5JZE5</accession>
<dbReference type="Gene3D" id="1.10.530.10">
    <property type="match status" value="1"/>
</dbReference>
<dbReference type="Proteomes" id="UP000649604">
    <property type="component" value="Unassembled WGS sequence"/>
</dbReference>
<gene>
    <name evidence="3" type="ORF">GF339_21490</name>
</gene>
<proteinExistence type="predicted"/>
<keyword evidence="1" id="KW-1133">Transmembrane helix</keyword>
<protein>
    <submittedName>
        <fullName evidence="3">Transglycosylase SLT domain-containing protein</fullName>
    </submittedName>
</protein>
<reference evidence="3" key="1">
    <citation type="submission" date="2019-11" db="EMBL/GenBank/DDBJ databases">
        <title>Microbial mats filling the niche in hypersaline microbial mats.</title>
        <authorList>
            <person name="Wong H.L."/>
            <person name="Macleod F.I."/>
            <person name="White R.A. III"/>
            <person name="Burns B.P."/>
        </authorList>
    </citation>
    <scope>NUCLEOTIDE SEQUENCE</scope>
    <source>
        <strain evidence="3">Rbin_158</strain>
    </source>
</reference>
<keyword evidence="1" id="KW-0812">Transmembrane</keyword>
<dbReference type="PANTHER" id="PTHR37423:SF2">
    <property type="entry name" value="MEMBRANE-BOUND LYTIC MUREIN TRANSGLYCOSYLASE C"/>
    <property type="match status" value="1"/>
</dbReference>
<dbReference type="AlphaFoldDB" id="A0A9D5JZE5"/>
<dbReference type="SUPFAM" id="SSF53955">
    <property type="entry name" value="Lysozyme-like"/>
    <property type="match status" value="1"/>
</dbReference>
<sequence length="429" mass="50211">MAFRRDVWIPCLASLIKLSCPWYIWQCVSRKISQLGLQSLLILLILLIALLPYFGNAILHHASLPQKLFWPDIIARFEQQFPTPDALISHVEFWKAVFSRYTSRHVLLYDEEYMYIYDAIDLQSGASLTAARRKYQQILQALDRKVRTKRLDTLTPEEARVYALFEKVSESRKFRNAARRIRTRCGQRDWFPAAIRRAGLYQEHFERIFEKHHLPVELTYLPFVESHFKYAAYSYAGAAGLWQFMPATARMYGLRMNAKIDERYDPFKSAESAAKLLKANYDIFHSWPLAVTAYNHGPKGLLQAIKHLQTTDLGEIVRHYRGARFGFYSKNYYAQFLAVVDVMRNSRKYFGHIEPFEPLRYEQVTLQHPMYVTEILQALAISKDDLMRLNRDLKSVVLQSRTPIPKHFTLKLPPGKKSQFLAKYAKLVD</sequence>
<dbReference type="PANTHER" id="PTHR37423">
    <property type="entry name" value="SOLUBLE LYTIC MUREIN TRANSGLYCOSYLASE-RELATED"/>
    <property type="match status" value="1"/>
</dbReference>
<keyword evidence="1" id="KW-0472">Membrane</keyword>
<evidence type="ECO:0000256" key="1">
    <source>
        <dbReference type="SAM" id="Phobius"/>
    </source>
</evidence>
<organism evidence="3 4">
    <name type="scientific">candidate division KSB3 bacterium</name>
    <dbReference type="NCBI Taxonomy" id="2044937"/>
    <lineage>
        <taxon>Bacteria</taxon>
        <taxon>candidate division KSB3</taxon>
    </lineage>
</organism>
<evidence type="ECO:0000313" key="4">
    <source>
        <dbReference type="Proteomes" id="UP000649604"/>
    </source>
</evidence>
<dbReference type="InterPro" id="IPR008258">
    <property type="entry name" value="Transglycosylase_SLT_dom_1"/>
</dbReference>
<comment type="caution">
    <text evidence="3">The sequence shown here is derived from an EMBL/GenBank/DDBJ whole genome shotgun (WGS) entry which is preliminary data.</text>
</comment>
<evidence type="ECO:0000259" key="2">
    <source>
        <dbReference type="Pfam" id="PF01464"/>
    </source>
</evidence>
<dbReference type="CDD" id="cd16894">
    <property type="entry name" value="MltD-like"/>
    <property type="match status" value="1"/>
</dbReference>